<dbReference type="EMBL" id="LCIE01000004">
    <property type="protein sequence ID" value="KKT49603.1"/>
    <property type="molecule type" value="Genomic_DNA"/>
</dbReference>
<keyword evidence="1" id="KW-0812">Transmembrane</keyword>
<accession>A0A0G1HSI2</accession>
<sequence length="610" mass="67824">MTMFLYALLLGFLVSSVPPLFSEKEAKGKIVWTALSFVGNLILAWVMVYFFMPVGAGPLGGLLNLWPVFLINAIAGGAFAAADSDDNHHMIGISGSSIALALILIIFVVNGVGGWMGRDRERFAFANIETKPIDQMPWGDNNPKPVVSEGNAKTLFSSALPQSTATGRPVVGRYRVGDVVRQDVSGHMRWLGMLTYNSGFAGAWDEMVKTVPGYLIVDAEDTNSKAQWVDYEINYFSGGYWGRDTHRLMYYAGYQNYVQIDPTIEISDEDGKLYETIGLAKYNFSVLHYRIEKIAIVDVTTGNYQVCDFGSCPSWVDRQVDDNVATDAVNWFGWYMKDDWFNPSGRDTFKPDDVPVFVSSPETGKEFQYLITSTSLADNTSTGVIYYKTDAMQGVYYQVSGDPFPLGNQVVTKIQDNAKIKVSGFIVDQLFFLNISGHPSWLATLSSDNPPYGTQYQMTAYVLATSSPDVTSEDVQFDKDPATALVKYQAWLKRYENGARGTITGHVTDVGVYQKDGNSVFTMFLTDDKTGQMVTAIDPTTGVNQPVFFTVVVGNDTREITMTQPGDQVQIEYYSSTWNEYIVTKLDNLDRPKFSDLLNNALKAFMGLFR</sequence>
<dbReference type="STRING" id="1618392.UW41_C0004G0024"/>
<keyword evidence="1" id="KW-0472">Membrane</keyword>
<organism evidence="2 3">
    <name type="scientific">Candidatus Collierbacteria bacterium GW2011_GWC2_44_18</name>
    <dbReference type="NCBI Taxonomy" id="1618392"/>
    <lineage>
        <taxon>Bacteria</taxon>
        <taxon>Candidatus Collieribacteriota</taxon>
    </lineage>
</organism>
<reference evidence="2 3" key="1">
    <citation type="journal article" date="2015" name="Nature">
        <title>rRNA introns, odd ribosomes, and small enigmatic genomes across a large radiation of phyla.</title>
        <authorList>
            <person name="Brown C.T."/>
            <person name="Hug L.A."/>
            <person name="Thomas B.C."/>
            <person name="Sharon I."/>
            <person name="Castelle C.J."/>
            <person name="Singh A."/>
            <person name="Wilkins M.J."/>
            <person name="Williams K.H."/>
            <person name="Banfield J.F."/>
        </authorList>
    </citation>
    <scope>NUCLEOTIDE SEQUENCE [LARGE SCALE GENOMIC DNA]</scope>
</reference>
<comment type="caution">
    <text evidence="2">The sequence shown here is derived from an EMBL/GenBank/DDBJ whole genome shotgun (WGS) entry which is preliminary data.</text>
</comment>
<dbReference type="Proteomes" id="UP000034172">
    <property type="component" value="Unassembled WGS sequence"/>
</dbReference>
<feature type="transmembrane region" description="Helical" evidence="1">
    <location>
        <begin position="63"/>
        <end position="82"/>
    </location>
</feature>
<feature type="transmembrane region" description="Helical" evidence="1">
    <location>
        <begin position="32"/>
        <end position="51"/>
    </location>
</feature>
<keyword evidence="1" id="KW-1133">Transmembrane helix</keyword>
<evidence type="ECO:0000313" key="3">
    <source>
        <dbReference type="Proteomes" id="UP000034172"/>
    </source>
</evidence>
<evidence type="ECO:0000313" key="2">
    <source>
        <dbReference type="EMBL" id="KKT49603.1"/>
    </source>
</evidence>
<protein>
    <submittedName>
        <fullName evidence="2">Uncharacterized protein</fullName>
    </submittedName>
</protein>
<proteinExistence type="predicted"/>
<feature type="transmembrane region" description="Helical" evidence="1">
    <location>
        <begin position="88"/>
        <end position="112"/>
    </location>
</feature>
<evidence type="ECO:0000256" key="1">
    <source>
        <dbReference type="SAM" id="Phobius"/>
    </source>
</evidence>
<gene>
    <name evidence="2" type="ORF">UW41_C0004G0024</name>
</gene>
<dbReference type="AlphaFoldDB" id="A0A0G1HSI2"/>
<name>A0A0G1HSI2_9BACT</name>